<feature type="coiled-coil region" evidence="1">
    <location>
        <begin position="124"/>
        <end position="151"/>
    </location>
</feature>
<dbReference type="OrthoDB" id="5497289at2"/>
<dbReference type="STRING" id="913024.SAMN05421741_11550"/>
<dbReference type="Proteomes" id="UP000199036">
    <property type="component" value="Unassembled WGS sequence"/>
</dbReference>
<keyword evidence="1" id="KW-0175">Coiled coil</keyword>
<evidence type="ECO:0000313" key="3">
    <source>
        <dbReference type="Proteomes" id="UP000199036"/>
    </source>
</evidence>
<gene>
    <name evidence="2" type="ORF">SAMN05421741_11550</name>
</gene>
<reference evidence="3" key="1">
    <citation type="submission" date="2016-10" db="EMBL/GenBank/DDBJ databases">
        <authorList>
            <person name="Varghese N."/>
            <person name="Submissions S."/>
        </authorList>
    </citation>
    <scope>NUCLEOTIDE SEQUENCE [LARGE SCALE GENOMIC DNA]</scope>
    <source>
        <strain evidence="3">DS-12</strain>
    </source>
</reference>
<accession>A0A1I5DD61</accession>
<keyword evidence="3" id="KW-1185">Reference proteome</keyword>
<dbReference type="RefSeq" id="WP_091524081.1">
    <property type="nucleotide sequence ID" value="NZ_FOVI01000015.1"/>
</dbReference>
<dbReference type="EMBL" id="FOVI01000015">
    <property type="protein sequence ID" value="SFN97179.1"/>
    <property type="molecule type" value="Genomic_DNA"/>
</dbReference>
<sequence length="257" mass="29938">MKKWNKQEAIEGLKELINKLSLVRQSGRSSQEHIRWLANSLRILEEIFGKNSRYYQTLSNFSWSETGSRVIHGWDIEYQIEQGHKLAFLNQTQQAEGLLLAAIDQLGESEITDVYEDNNSISEASELVAIINLAEKKLRKLMREAPTKEKEVQDKYEDLLLANDIEYAKEFPHIMFSSKQYIPDFSFEKYSLAVEIKLCKSDEKALIAQLNDDIIAYKTKFKSLLFIIYDLGNIRDIDTFKQSFEQFDDVIVQIIKH</sequence>
<proteinExistence type="predicted"/>
<dbReference type="AlphaFoldDB" id="A0A1I5DD61"/>
<organism evidence="2 3">
    <name type="scientific">Paenimyroides ummariense</name>
    <dbReference type="NCBI Taxonomy" id="913024"/>
    <lineage>
        <taxon>Bacteria</taxon>
        <taxon>Pseudomonadati</taxon>
        <taxon>Bacteroidota</taxon>
        <taxon>Flavobacteriia</taxon>
        <taxon>Flavobacteriales</taxon>
        <taxon>Flavobacteriaceae</taxon>
        <taxon>Paenimyroides</taxon>
    </lineage>
</organism>
<name>A0A1I5DD61_9FLAO</name>
<protein>
    <submittedName>
        <fullName evidence="2">Uncharacterized protein</fullName>
    </submittedName>
</protein>
<evidence type="ECO:0000256" key="1">
    <source>
        <dbReference type="SAM" id="Coils"/>
    </source>
</evidence>
<evidence type="ECO:0000313" key="2">
    <source>
        <dbReference type="EMBL" id="SFN97179.1"/>
    </source>
</evidence>